<organism evidence="1 2">
    <name type="scientific">Corymbia citriodora subsp. variegata</name>
    <dbReference type="NCBI Taxonomy" id="360336"/>
    <lineage>
        <taxon>Eukaryota</taxon>
        <taxon>Viridiplantae</taxon>
        <taxon>Streptophyta</taxon>
        <taxon>Embryophyta</taxon>
        <taxon>Tracheophyta</taxon>
        <taxon>Spermatophyta</taxon>
        <taxon>Magnoliopsida</taxon>
        <taxon>eudicotyledons</taxon>
        <taxon>Gunneridae</taxon>
        <taxon>Pentapetalae</taxon>
        <taxon>rosids</taxon>
        <taxon>malvids</taxon>
        <taxon>Myrtales</taxon>
        <taxon>Myrtaceae</taxon>
        <taxon>Myrtoideae</taxon>
        <taxon>Eucalypteae</taxon>
        <taxon>Corymbia</taxon>
    </lineage>
</organism>
<gene>
    <name evidence="1" type="ORF">BT93_L1534</name>
</gene>
<evidence type="ECO:0000313" key="1">
    <source>
        <dbReference type="EMBL" id="KAF7848827.1"/>
    </source>
</evidence>
<reference evidence="1" key="1">
    <citation type="submission" date="2020-05" db="EMBL/GenBank/DDBJ databases">
        <title>WGS assembly of Corymbia citriodora subspecies variegata.</title>
        <authorList>
            <person name="Barry K."/>
            <person name="Hundley H."/>
            <person name="Shu S."/>
            <person name="Jenkins J."/>
            <person name="Grimwood J."/>
            <person name="Baten A."/>
        </authorList>
    </citation>
    <scope>NUCLEOTIDE SEQUENCE</scope>
    <source>
        <strain evidence="1">CV2-018</strain>
    </source>
</reference>
<proteinExistence type="predicted"/>
<name>A0A8T0CMH7_CORYI</name>
<keyword evidence="2" id="KW-1185">Reference proteome</keyword>
<dbReference type="Gramene" id="rna-gnl|WGS:JABURB|Cocit.L1534.1">
    <property type="protein sequence ID" value="cds-KAF7848827.1"/>
    <property type="gene ID" value="gene-BT93_L1534"/>
</dbReference>
<sequence>MSRVCRQHFASVSSDSTHANSCRRLRQIGFPLFCSVFPVNRSKYSKLIRSSFAGLIFNTNASTTFGLITIRSQPLHIQRMSEPECILRFLEWFSREGEESSFMVQSHS</sequence>
<accession>A0A8T0CMH7</accession>
<protein>
    <submittedName>
        <fullName evidence="1">Uncharacterized protein</fullName>
    </submittedName>
</protein>
<evidence type="ECO:0000313" key="2">
    <source>
        <dbReference type="Proteomes" id="UP000806378"/>
    </source>
</evidence>
<dbReference type="AlphaFoldDB" id="A0A8T0CMH7"/>
<dbReference type="Proteomes" id="UP000806378">
    <property type="component" value="Unassembled WGS sequence"/>
</dbReference>
<dbReference type="EMBL" id="MU089966">
    <property type="protein sequence ID" value="KAF7848827.1"/>
    <property type="molecule type" value="Genomic_DNA"/>
</dbReference>
<comment type="caution">
    <text evidence="1">The sequence shown here is derived from an EMBL/GenBank/DDBJ whole genome shotgun (WGS) entry which is preliminary data.</text>
</comment>